<gene>
    <name evidence="1" type="ORF">CDL15_Pgr010565</name>
</gene>
<sequence>MLRKFAGMLTRASLLSCYAISPSQLTRASFDLAGSAHPCEFTFMLRKFAETAGTFFLRPCWVCSPMRVYFHASQVRGACSLVLLTTLPGLLTPASLRSYFASLPRLRARSSCDLARSAHPCEFTFTLRNSQSLLARASCNIAESALPCEFTFMLRKFAEPARPCEFTFMLRKFAETAGSFFLQPCRVCSPERVYFHASQVRGACSLVPLTTLPSLLTPASLLSYFASSPRLRARRSCDLAGSAHPREFTFRLRNSPSLLARASCNLADSAHPCEFTFLLRKLAETAWSCYLQPCWVCSPMRVYFHALQVRQDCWLVLFATLPGLLTCASLLSRFASTRSLLALASYNLAESAHPYEFTFILRKFAEIAGSFFLRPCRVSSPMRVYFHALQVRQDCWLVLFATLPGLLTCASLLSRFASTRSLLALASYNLAESAHPYEFTFILRKFAEIAGSFFLRPCLSAHPF</sequence>
<dbReference type="EMBL" id="MTKT01001788">
    <property type="protein sequence ID" value="OWM84135.1"/>
    <property type="molecule type" value="Genomic_DNA"/>
</dbReference>
<reference evidence="2" key="1">
    <citation type="journal article" date="2017" name="Plant J.">
        <title>The pomegranate (Punica granatum L.) genome and the genomics of punicalagin biosynthesis.</title>
        <authorList>
            <person name="Qin G."/>
            <person name="Xu C."/>
            <person name="Ming R."/>
            <person name="Tang H."/>
            <person name="Guyot R."/>
            <person name="Kramer E.M."/>
            <person name="Hu Y."/>
            <person name="Yi X."/>
            <person name="Qi Y."/>
            <person name="Xu X."/>
            <person name="Gao Z."/>
            <person name="Pan H."/>
            <person name="Jian J."/>
            <person name="Tian Y."/>
            <person name="Yue Z."/>
            <person name="Xu Y."/>
        </authorList>
    </citation>
    <scope>NUCLEOTIDE SEQUENCE [LARGE SCALE GENOMIC DNA]</scope>
    <source>
        <strain evidence="2">cv. Dabenzi</strain>
    </source>
</reference>
<evidence type="ECO:0000313" key="2">
    <source>
        <dbReference type="Proteomes" id="UP000197138"/>
    </source>
</evidence>
<name>A0A218XFY3_PUNGR</name>
<evidence type="ECO:0000313" key="1">
    <source>
        <dbReference type="EMBL" id="OWM84135.1"/>
    </source>
</evidence>
<accession>A0A218XFY3</accession>
<dbReference type="Proteomes" id="UP000197138">
    <property type="component" value="Unassembled WGS sequence"/>
</dbReference>
<proteinExistence type="predicted"/>
<protein>
    <submittedName>
        <fullName evidence="1">Uncharacterized protein</fullName>
    </submittedName>
</protein>
<dbReference type="AlphaFoldDB" id="A0A218XFY3"/>
<organism evidence="1 2">
    <name type="scientific">Punica granatum</name>
    <name type="common">Pomegranate</name>
    <dbReference type="NCBI Taxonomy" id="22663"/>
    <lineage>
        <taxon>Eukaryota</taxon>
        <taxon>Viridiplantae</taxon>
        <taxon>Streptophyta</taxon>
        <taxon>Embryophyta</taxon>
        <taxon>Tracheophyta</taxon>
        <taxon>Spermatophyta</taxon>
        <taxon>Magnoliopsida</taxon>
        <taxon>eudicotyledons</taxon>
        <taxon>Gunneridae</taxon>
        <taxon>Pentapetalae</taxon>
        <taxon>rosids</taxon>
        <taxon>malvids</taxon>
        <taxon>Myrtales</taxon>
        <taxon>Lythraceae</taxon>
        <taxon>Punica</taxon>
    </lineage>
</organism>
<comment type="caution">
    <text evidence="1">The sequence shown here is derived from an EMBL/GenBank/DDBJ whole genome shotgun (WGS) entry which is preliminary data.</text>
</comment>